<proteinExistence type="predicted"/>
<accession>A0A699IRI4</accession>
<dbReference type="EMBL" id="BKCJ010316257">
    <property type="protein sequence ID" value="GEZ73309.1"/>
    <property type="molecule type" value="Genomic_DNA"/>
</dbReference>
<name>A0A699IRI4_TANCI</name>
<feature type="region of interest" description="Disordered" evidence="1">
    <location>
        <begin position="1"/>
        <end position="25"/>
    </location>
</feature>
<dbReference type="AlphaFoldDB" id="A0A699IRI4"/>
<evidence type="ECO:0000313" key="2">
    <source>
        <dbReference type="EMBL" id="GEZ73309.1"/>
    </source>
</evidence>
<comment type="caution">
    <text evidence="2">The sequence shown here is derived from an EMBL/GenBank/DDBJ whole genome shotgun (WGS) entry which is preliminary data.</text>
</comment>
<reference evidence="2" key="1">
    <citation type="journal article" date="2019" name="Sci. Rep.">
        <title>Draft genome of Tanacetum cinerariifolium, the natural source of mosquito coil.</title>
        <authorList>
            <person name="Yamashiro T."/>
            <person name="Shiraishi A."/>
            <person name="Satake H."/>
            <person name="Nakayama K."/>
        </authorList>
    </citation>
    <scope>NUCLEOTIDE SEQUENCE</scope>
</reference>
<protein>
    <submittedName>
        <fullName evidence="2">Uncharacterized protein</fullName>
    </submittedName>
</protein>
<feature type="non-terminal residue" evidence="2">
    <location>
        <position position="138"/>
    </location>
</feature>
<organism evidence="2">
    <name type="scientific">Tanacetum cinerariifolium</name>
    <name type="common">Dalmatian daisy</name>
    <name type="synonym">Chrysanthemum cinerariifolium</name>
    <dbReference type="NCBI Taxonomy" id="118510"/>
    <lineage>
        <taxon>Eukaryota</taxon>
        <taxon>Viridiplantae</taxon>
        <taxon>Streptophyta</taxon>
        <taxon>Embryophyta</taxon>
        <taxon>Tracheophyta</taxon>
        <taxon>Spermatophyta</taxon>
        <taxon>Magnoliopsida</taxon>
        <taxon>eudicotyledons</taxon>
        <taxon>Gunneridae</taxon>
        <taxon>Pentapetalae</taxon>
        <taxon>asterids</taxon>
        <taxon>campanulids</taxon>
        <taxon>Asterales</taxon>
        <taxon>Asteraceae</taxon>
        <taxon>Asteroideae</taxon>
        <taxon>Anthemideae</taxon>
        <taxon>Anthemidinae</taxon>
        <taxon>Tanacetum</taxon>
    </lineage>
</organism>
<sequence>MKVEESLNVTFDKTPPPSKTSPLEDDDLVEEEAIEVSKTRPLGNNLKDKILENNEIINIKESKSHPLENVIGVKVVKKVAKSDLDSDLSIRLRFVPDCVLSRSCVLLQKILRFVKIMRFATKDLAVCQDHAFCYKRSC</sequence>
<evidence type="ECO:0000256" key="1">
    <source>
        <dbReference type="SAM" id="MobiDB-lite"/>
    </source>
</evidence>
<gene>
    <name evidence="2" type="ORF">Tci_545282</name>
</gene>